<feature type="region of interest" description="Disordered" evidence="1">
    <location>
        <begin position="62"/>
        <end position="107"/>
    </location>
</feature>
<evidence type="ECO:0000313" key="3">
    <source>
        <dbReference type="Proteomes" id="UP001152759"/>
    </source>
</evidence>
<name>A0A9P0A3K5_BEMTA</name>
<feature type="compositionally biased region" description="Gly residues" evidence="1">
    <location>
        <begin position="75"/>
        <end position="103"/>
    </location>
</feature>
<gene>
    <name evidence="2" type="ORF">BEMITA_LOCUS2959</name>
</gene>
<dbReference type="Proteomes" id="UP001152759">
    <property type="component" value="Chromosome 10"/>
</dbReference>
<protein>
    <submittedName>
        <fullName evidence="2">Uncharacterized protein</fullName>
    </submittedName>
</protein>
<evidence type="ECO:0000256" key="1">
    <source>
        <dbReference type="SAM" id="MobiDB-lite"/>
    </source>
</evidence>
<proteinExistence type="predicted"/>
<dbReference type="AlphaFoldDB" id="A0A9P0A3K5"/>
<dbReference type="EMBL" id="OU963871">
    <property type="protein sequence ID" value="CAH0383518.1"/>
    <property type="molecule type" value="Genomic_DNA"/>
</dbReference>
<organism evidence="2 3">
    <name type="scientific">Bemisia tabaci</name>
    <name type="common">Sweetpotato whitefly</name>
    <name type="synonym">Aleurodes tabaci</name>
    <dbReference type="NCBI Taxonomy" id="7038"/>
    <lineage>
        <taxon>Eukaryota</taxon>
        <taxon>Metazoa</taxon>
        <taxon>Ecdysozoa</taxon>
        <taxon>Arthropoda</taxon>
        <taxon>Hexapoda</taxon>
        <taxon>Insecta</taxon>
        <taxon>Pterygota</taxon>
        <taxon>Neoptera</taxon>
        <taxon>Paraneoptera</taxon>
        <taxon>Hemiptera</taxon>
        <taxon>Sternorrhyncha</taxon>
        <taxon>Aleyrodoidea</taxon>
        <taxon>Aleyrodidae</taxon>
        <taxon>Aleyrodinae</taxon>
        <taxon>Bemisia</taxon>
    </lineage>
</organism>
<evidence type="ECO:0000313" key="2">
    <source>
        <dbReference type="EMBL" id="CAH0383518.1"/>
    </source>
</evidence>
<keyword evidence="3" id="KW-1185">Reference proteome</keyword>
<accession>A0A9P0A3K5</accession>
<reference evidence="2" key="1">
    <citation type="submission" date="2021-12" db="EMBL/GenBank/DDBJ databases">
        <authorList>
            <person name="King R."/>
        </authorList>
    </citation>
    <scope>NUCLEOTIDE SEQUENCE</scope>
</reference>
<sequence length="231" mass="23848">MAPLLSDPKGFRRKCLGRILFSQTLEVDETKVFLSSQAPSRPGEEQTLASLTFLYRNPSGASKTLPGSDADSATGPGGCCGRRGHGATPGGAGGGGGPGGGGAAADSGRLAARRSSMCSRSVVVTVAPGRALLLLHLLLGVGPGISDSHASKFDADYPLLAARCKSSCLLRLARPPAPPPQCRSAHATAIVWQWLLIAKCNPNGLRADMKLINKAIDMEGTGSKERSYGLK</sequence>